<accession>A0AA39GI52</accession>
<proteinExistence type="inferred from homology"/>
<dbReference type="InterPro" id="IPR011701">
    <property type="entry name" value="MFS"/>
</dbReference>
<organism evidence="5 6">
    <name type="scientific">Sarocladium strictum</name>
    <name type="common">Black bundle disease fungus</name>
    <name type="synonym">Acremonium strictum</name>
    <dbReference type="NCBI Taxonomy" id="5046"/>
    <lineage>
        <taxon>Eukaryota</taxon>
        <taxon>Fungi</taxon>
        <taxon>Dikarya</taxon>
        <taxon>Ascomycota</taxon>
        <taxon>Pezizomycotina</taxon>
        <taxon>Sordariomycetes</taxon>
        <taxon>Hypocreomycetidae</taxon>
        <taxon>Hypocreales</taxon>
        <taxon>Sarocladiaceae</taxon>
        <taxon>Sarocladium</taxon>
    </lineage>
</organism>
<feature type="transmembrane region" description="Helical" evidence="3">
    <location>
        <begin position="47"/>
        <end position="68"/>
    </location>
</feature>
<name>A0AA39GI52_SARSR</name>
<feature type="transmembrane region" description="Helical" evidence="3">
    <location>
        <begin position="402"/>
        <end position="423"/>
    </location>
</feature>
<dbReference type="PANTHER" id="PTHR11360">
    <property type="entry name" value="MONOCARBOXYLATE TRANSPORTER"/>
    <property type="match status" value="1"/>
</dbReference>
<keyword evidence="3" id="KW-0472">Membrane</keyword>
<feature type="transmembrane region" description="Helical" evidence="3">
    <location>
        <begin position="117"/>
        <end position="135"/>
    </location>
</feature>
<evidence type="ECO:0000259" key="4">
    <source>
        <dbReference type="PROSITE" id="PS50850"/>
    </source>
</evidence>
<feature type="transmembrane region" description="Helical" evidence="3">
    <location>
        <begin position="313"/>
        <end position="333"/>
    </location>
</feature>
<dbReference type="EMBL" id="JAPDFR010000003">
    <property type="protein sequence ID" value="KAK0387606.1"/>
    <property type="molecule type" value="Genomic_DNA"/>
</dbReference>
<dbReference type="Gene3D" id="1.20.1250.20">
    <property type="entry name" value="MFS general substrate transporter like domains"/>
    <property type="match status" value="1"/>
</dbReference>
<evidence type="ECO:0000256" key="2">
    <source>
        <dbReference type="ARBA" id="ARBA00006727"/>
    </source>
</evidence>
<feature type="transmembrane region" description="Helical" evidence="3">
    <location>
        <begin position="247"/>
        <end position="270"/>
    </location>
</feature>
<feature type="transmembrane region" description="Helical" evidence="3">
    <location>
        <begin position="376"/>
        <end position="396"/>
    </location>
</feature>
<dbReference type="AlphaFoldDB" id="A0AA39GI52"/>
<keyword evidence="3" id="KW-1133">Transmembrane helix</keyword>
<dbReference type="SUPFAM" id="SSF103473">
    <property type="entry name" value="MFS general substrate transporter"/>
    <property type="match status" value="1"/>
</dbReference>
<feature type="transmembrane region" description="Helical" evidence="3">
    <location>
        <begin position="206"/>
        <end position="226"/>
    </location>
</feature>
<dbReference type="InterPro" id="IPR020846">
    <property type="entry name" value="MFS_dom"/>
</dbReference>
<feature type="transmembrane region" description="Helical" evidence="3">
    <location>
        <begin position="147"/>
        <end position="166"/>
    </location>
</feature>
<feature type="transmembrane region" description="Helical" evidence="3">
    <location>
        <begin position="88"/>
        <end position="110"/>
    </location>
</feature>
<dbReference type="Proteomes" id="UP001175261">
    <property type="component" value="Unassembled WGS sequence"/>
</dbReference>
<feature type="transmembrane region" description="Helical" evidence="3">
    <location>
        <begin position="286"/>
        <end position="306"/>
    </location>
</feature>
<gene>
    <name evidence="5" type="ORF">NLU13_3852</name>
</gene>
<keyword evidence="6" id="KW-1185">Reference proteome</keyword>
<dbReference type="Pfam" id="PF07690">
    <property type="entry name" value="MFS_1"/>
    <property type="match status" value="1"/>
</dbReference>
<dbReference type="InterPro" id="IPR050327">
    <property type="entry name" value="Proton-linked_MCT"/>
</dbReference>
<protein>
    <recommendedName>
        <fullName evidence="4">Major facilitator superfamily (MFS) profile domain-containing protein</fullName>
    </recommendedName>
</protein>
<dbReference type="PROSITE" id="PS50850">
    <property type="entry name" value="MFS"/>
    <property type="match status" value="1"/>
</dbReference>
<dbReference type="InterPro" id="IPR036259">
    <property type="entry name" value="MFS_trans_sf"/>
</dbReference>
<feature type="domain" description="Major facilitator superfamily (MFS) profile" evidence="4">
    <location>
        <begin position="46"/>
        <end position="427"/>
    </location>
</feature>
<feature type="transmembrane region" description="Helical" evidence="3">
    <location>
        <begin position="339"/>
        <end position="364"/>
    </location>
</feature>
<sequence>MSTITTEEERRNYKEDVAKETTSIAAGRLSPEELHEVETRPNGGRKAWLQVAGSFMMYINTWGMVNTFGVYQTYYATNPLWTASSSQISWIGSLQAFLLMSGGVFTGPLYDAGYFRHLLASGTVLVPLGFMMTSICETYWQTMLAQGVLQGLGMACLYVASVAILPQYFSSSISLANGVAAVGAGVGGVVYPIVFNQAVQSIGFGWANRILGFLSLACLAFSLAVMRPRITPRPQQSYLQVRAFTELPYASFTVGLFIIFTGFFGPYYYIQYFAFVEGLVVDELNFYLLAIMSGLSIGGVLLFNWLGDIAGPLNMLIIACISAGAVSIGWTGVHSQGGVVAFCVLYGFFSGAFVSLPAVAVISLTSDIHKVGRRMGQCWCVSSVGLLIGPPIMGAILDDSSWLGLELFSGLTVIIVGFIWSIARVARAGLDLKAVA</sequence>
<feature type="transmembrane region" description="Helical" evidence="3">
    <location>
        <begin position="173"/>
        <end position="194"/>
    </location>
</feature>
<keyword evidence="3" id="KW-0812">Transmembrane</keyword>
<comment type="similarity">
    <text evidence="2">Belongs to the major facilitator superfamily. Monocarboxylate porter (TC 2.A.1.13) family.</text>
</comment>
<reference evidence="5" key="1">
    <citation type="submission" date="2022-10" db="EMBL/GenBank/DDBJ databases">
        <title>Determination and structural analysis of whole genome sequence of Sarocladium strictum F4-1.</title>
        <authorList>
            <person name="Hu L."/>
            <person name="Jiang Y."/>
        </authorList>
    </citation>
    <scope>NUCLEOTIDE SEQUENCE</scope>
    <source>
        <strain evidence="5">F4-1</strain>
    </source>
</reference>
<evidence type="ECO:0000256" key="1">
    <source>
        <dbReference type="ARBA" id="ARBA00004141"/>
    </source>
</evidence>
<dbReference type="PANTHER" id="PTHR11360:SF234">
    <property type="entry name" value="MFS-TYPE TRANSPORTER DBAD-RELATED"/>
    <property type="match status" value="1"/>
</dbReference>
<evidence type="ECO:0000256" key="3">
    <source>
        <dbReference type="SAM" id="Phobius"/>
    </source>
</evidence>
<evidence type="ECO:0000313" key="6">
    <source>
        <dbReference type="Proteomes" id="UP001175261"/>
    </source>
</evidence>
<dbReference type="GO" id="GO:0022857">
    <property type="term" value="F:transmembrane transporter activity"/>
    <property type="evidence" value="ECO:0007669"/>
    <property type="project" value="InterPro"/>
</dbReference>
<comment type="caution">
    <text evidence="5">The sequence shown here is derived from an EMBL/GenBank/DDBJ whole genome shotgun (WGS) entry which is preliminary data.</text>
</comment>
<comment type="subcellular location">
    <subcellularLocation>
        <location evidence="1">Membrane</location>
        <topology evidence="1">Multi-pass membrane protein</topology>
    </subcellularLocation>
</comment>
<evidence type="ECO:0000313" key="5">
    <source>
        <dbReference type="EMBL" id="KAK0387606.1"/>
    </source>
</evidence>
<dbReference type="GO" id="GO:0016020">
    <property type="term" value="C:membrane"/>
    <property type="evidence" value="ECO:0007669"/>
    <property type="project" value="UniProtKB-SubCell"/>
</dbReference>